<evidence type="ECO:0000313" key="8">
    <source>
        <dbReference type="Proteomes" id="UP000230066"/>
    </source>
</evidence>
<evidence type="ECO:0000256" key="1">
    <source>
        <dbReference type="ARBA" id="ARBA00022737"/>
    </source>
</evidence>
<feature type="region of interest" description="Disordered" evidence="4">
    <location>
        <begin position="580"/>
        <end position="604"/>
    </location>
</feature>
<dbReference type="Gene3D" id="4.10.400.10">
    <property type="entry name" value="Low-density Lipoprotein Receptor"/>
    <property type="match status" value="1"/>
</dbReference>
<keyword evidence="8" id="KW-1185">Reference proteome</keyword>
<evidence type="ECO:0000256" key="4">
    <source>
        <dbReference type="SAM" id="MobiDB-lite"/>
    </source>
</evidence>
<feature type="compositionally biased region" description="Basic and acidic residues" evidence="4">
    <location>
        <begin position="594"/>
        <end position="604"/>
    </location>
</feature>
<dbReference type="InterPro" id="IPR036055">
    <property type="entry name" value="LDL_receptor-like_sf"/>
</dbReference>
<feature type="compositionally biased region" description="Basic residues" evidence="4">
    <location>
        <begin position="1014"/>
        <end position="1027"/>
    </location>
</feature>
<feature type="region of interest" description="Disordered" evidence="4">
    <location>
        <begin position="1014"/>
        <end position="1050"/>
    </location>
</feature>
<keyword evidence="2" id="KW-1015">Disulfide bond</keyword>
<feature type="region of interest" description="Disordered" evidence="4">
    <location>
        <begin position="726"/>
        <end position="766"/>
    </location>
</feature>
<evidence type="ECO:0000256" key="3">
    <source>
        <dbReference type="PROSITE-ProRule" id="PRU00059"/>
    </source>
</evidence>
<dbReference type="Proteomes" id="UP000230066">
    <property type="component" value="Unassembled WGS sequence"/>
</dbReference>
<feature type="region of interest" description="Disordered" evidence="4">
    <location>
        <begin position="81"/>
        <end position="107"/>
    </location>
</feature>
<dbReference type="CDD" id="cd00041">
    <property type="entry name" value="CUB"/>
    <property type="match status" value="1"/>
</dbReference>
<name>A0A4E0RZ26_FASHE</name>
<dbReference type="EMBL" id="JXXN02002975">
    <property type="protein sequence ID" value="THD22130.1"/>
    <property type="molecule type" value="Genomic_DNA"/>
</dbReference>
<evidence type="ECO:0000256" key="5">
    <source>
        <dbReference type="SAM" id="SignalP"/>
    </source>
</evidence>
<feature type="compositionally biased region" description="Polar residues" evidence="4">
    <location>
        <begin position="1074"/>
        <end position="1083"/>
    </location>
</feature>
<protein>
    <submittedName>
        <fullName evidence="7">Neuropilin (Nrp) and tolloid (Tll)</fullName>
    </submittedName>
</protein>
<evidence type="ECO:0000259" key="6">
    <source>
        <dbReference type="PROSITE" id="PS01180"/>
    </source>
</evidence>
<dbReference type="InterPro" id="IPR035914">
    <property type="entry name" value="Sperma_CUB_dom_sf"/>
</dbReference>
<organism evidence="7 8">
    <name type="scientific">Fasciola hepatica</name>
    <name type="common">Liver fluke</name>
    <dbReference type="NCBI Taxonomy" id="6192"/>
    <lineage>
        <taxon>Eukaryota</taxon>
        <taxon>Metazoa</taxon>
        <taxon>Spiralia</taxon>
        <taxon>Lophotrochozoa</taxon>
        <taxon>Platyhelminthes</taxon>
        <taxon>Trematoda</taxon>
        <taxon>Digenea</taxon>
        <taxon>Plagiorchiida</taxon>
        <taxon>Echinostomata</taxon>
        <taxon>Echinostomatoidea</taxon>
        <taxon>Fasciolidae</taxon>
        <taxon>Fasciola</taxon>
    </lineage>
</organism>
<feature type="compositionally biased region" description="Polar residues" evidence="4">
    <location>
        <begin position="501"/>
        <end position="514"/>
    </location>
</feature>
<feature type="compositionally biased region" description="Polar residues" evidence="4">
    <location>
        <begin position="1297"/>
        <end position="1311"/>
    </location>
</feature>
<proteinExistence type="predicted"/>
<dbReference type="SUPFAM" id="SSF57424">
    <property type="entry name" value="LDL receptor-like module"/>
    <property type="match status" value="1"/>
</dbReference>
<sequence>MKSPLETNGFTMLVILPVTFFVILIQCPSITTAQADPPISSPKLIIGAQIPLDNESLYRLPNQSQICNSFIHSHYLDRDEATSTDTNVIRPKPPSLPRPSGSPWSATGDWSELSAMSTHKARAGSSYSMSGKSSGQEVYFENYSGSPRVTLYTFTTPSYPGNYPPQIDCIKIIRDVSFYLTNPAPSADERIVLDFRGPVVLEPSSNCDNDYLEIRDGQYGFSPLVGRFCTDSWRLRPVISTGPWLWLRLQTDYTIEKTGFQAVYYFEPNRLEMSRASTNQYHKIETVVNLDSGTLLTKSNLTQLLRDYAQTLEGRPTLISGVREFIFDFRTVEEDMFLRIHLETIKFPVEESECHHNMIEMYGRFFLSDTPKSRSSGKTYSRLQLPPDSRVIRACKMASRSPILYRLGRSVVRIVATSSVQATRETDLRKDGPKHAHVPTPEHIDLPEIKLLATALTLAPCRPNWFPCMRVTDLLNIDRQLNVTGDSVLNVLMRPDFGTDQLHNARSRSNQSSSEHFDMNRRTARRRELIGDSVYCVAISQLCNQLNECPNGEDEDDCPRPRGNLLDILRYYKNIDTTHTSDISSTTTRSTVQSRKEREEAEDEFHHHPSIIIGLLGFCAICGLLSAGMTLVNRGKRDKRGNFSSVCNGVLFDSGTSLITTLEEGSVLHLDTRNGETSKFKVAPVKTVDSSGNSTVVHGRPEQTEKFRGKHDCCFGLICPVFKRRKKRKGGRPKSDPNNPSLPVGEIMNNPDGTESTDRKAKGSCSSADLRDYSASREVASHNCIEAFDRTIVPVTNVTCASSGRNELLLPQLSEEHSRTLLQRKVQSGELISRATVNMSRSTAASFGHLPNTIVCPVEKLSDAIYHCGIIPPGSTLNRTIWNRSGPLPLVNERDLTFPENYPYETLKTSKSAKCLNRRFSTDKHAISAFDFTNSEQRAYNESINEVTRTGTPSTGFPTPDFPVRNMQSSRMRNQLIDSRCTLYGRWGLDETQYNAEREDLTFVERRTTGLTGRRKSFKGGAPKRARYSFDPMNEPALSNPNTSETADHISRQADNDAQEVQAALQWTSSCSTSGELLDSGQSGREAAPRGWWKSPSKNNPSSRAPYWVGHTVGGKMVVGPSGTPSEDISLADLNESEITSNLIYRCDSSSLGSHLKTCRSANTSNMDEIRIPASIRASNKPEAHFKVTVVAKTRSSQSSDLRAGSGGVKPGIFGITAAQSEPRRDSGPSPGVSSVAPIQRYCDCALQSNDLVYRSHTRIPHLQGGGYGPIINSFTSSTPDKRAGECVPELDDSEDTATQNYSEETESGTNSDDRLASKCLISTAHALASMHCFEMKFCSTI</sequence>
<feature type="compositionally biased region" description="Low complexity" evidence="4">
    <location>
        <begin position="580"/>
        <end position="593"/>
    </location>
</feature>
<dbReference type="PROSITE" id="PS01180">
    <property type="entry name" value="CUB"/>
    <property type="match status" value="1"/>
</dbReference>
<keyword evidence="1" id="KW-0677">Repeat</keyword>
<feature type="domain" description="CUB" evidence="6">
    <location>
        <begin position="143"/>
        <end position="267"/>
    </location>
</feature>
<feature type="region of interest" description="Disordered" evidence="4">
    <location>
        <begin position="1074"/>
        <end position="1107"/>
    </location>
</feature>
<dbReference type="SUPFAM" id="SSF49854">
    <property type="entry name" value="Spermadhesin, CUB domain"/>
    <property type="match status" value="1"/>
</dbReference>
<dbReference type="Gene3D" id="2.60.120.290">
    <property type="entry name" value="Spermadhesin, CUB domain"/>
    <property type="match status" value="1"/>
</dbReference>
<dbReference type="PANTHER" id="PTHR24251:SF28">
    <property type="entry name" value="NEUROPILIN AND TOLLOID-LIKE, ISOFORM B"/>
    <property type="match status" value="1"/>
</dbReference>
<evidence type="ECO:0000256" key="2">
    <source>
        <dbReference type="ARBA" id="ARBA00023157"/>
    </source>
</evidence>
<reference evidence="7" key="1">
    <citation type="submission" date="2019-03" db="EMBL/GenBank/DDBJ databases">
        <title>Improved annotation for the trematode Fasciola hepatica.</title>
        <authorList>
            <person name="Choi Y.-J."/>
            <person name="Martin J."/>
            <person name="Mitreva M."/>
        </authorList>
    </citation>
    <scope>NUCLEOTIDE SEQUENCE [LARGE SCALE GENOMIC DNA]</scope>
</reference>
<dbReference type="PANTHER" id="PTHR24251">
    <property type="entry name" value="OVOCHYMASE-RELATED"/>
    <property type="match status" value="1"/>
</dbReference>
<feature type="signal peptide" evidence="5">
    <location>
        <begin position="1"/>
        <end position="35"/>
    </location>
</feature>
<keyword evidence="5" id="KW-0732">Signal</keyword>
<comment type="caution">
    <text evidence="3">Lacks conserved residue(s) required for the propagation of feature annotation.</text>
</comment>
<dbReference type="Pfam" id="PF00431">
    <property type="entry name" value="CUB"/>
    <property type="match status" value="1"/>
</dbReference>
<feature type="region of interest" description="Disordered" evidence="4">
    <location>
        <begin position="500"/>
        <end position="520"/>
    </location>
</feature>
<comment type="caution">
    <text evidence="7">The sequence shown here is derived from an EMBL/GenBank/DDBJ whole genome shotgun (WGS) entry which is preliminary data.</text>
</comment>
<accession>A0A4E0RZ26</accession>
<evidence type="ECO:0000313" key="7">
    <source>
        <dbReference type="EMBL" id="THD22130.1"/>
    </source>
</evidence>
<dbReference type="InterPro" id="IPR000859">
    <property type="entry name" value="CUB_dom"/>
</dbReference>
<feature type="region of interest" description="Disordered" evidence="4">
    <location>
        <begin position="1279"/>
        <end position="1314"/>
    </location>
</feature>
<gene>
    <name evidence="7" type="ORF">D915_007227</name>
</gene>
<dbReference type="SMART" id="SM00042">
    <property type="entry name" value="CUB"/>
    <property type="match status" value="1"/>
</dbReference>
<feature type="chain" id="PRO_5020027898" evidence="5">
    <location>
        <begin position="36"/>
        <end position="1342"/>
    </location>
</feature>